<keyword evidence="4" id="KW-0067">ATP-binding</keyword>
<dbReference type="EC" id="2.7.11.1" evidence="6"/>
<dbReference type="EMBL" id="CP042913">
    <property type="protein sequence ID" value="QEG38018.1"/>
    <property type="molecule type" value="Genomic_DNA"/>
</dbReference>
<dbReference type="Pfam" id="PF00069">
    <property type="entry name" value="Pkinase"/>
    <property type="match status" value="1"/>
</dbReference>
<keyword evidence="1 6" id="KW-0808">Transferase</keyword>
<dbReference type="Proteomes" id="UP000323917">
    <property type="component" value="Chromosome"/>
</dbReference>
<evidence type="ECO:0000256" key="2">
    <source>
        <dbReference type="ARBA" id="ARBA00022741"/>
    </source>
</evidence>
<dbReference type="InterPro" id="IPR011009">
    <property type="entry name" value="Kinase-like_dom_sf"/>
</dbReference>
<dbReference type="GO" id="GO:0004674">
    <property type="term" value="F:protein serine/threonine kinase activity"/>
    <property type="evidence" value="ECO:0007669"/>
    <property type="project" value="UniProtKB-EC"/>
</dbReference>
<dbReference type="KEGG" id="bgok:Pr1d_53660"/>
<dbReference type="Gene3D" id="3.40.50.300">
    <property type="entry name" value="P-loop containing nucleotide triphosphate hydrolases"/>
    <property type="match status" value="1"/>
</dbReference>
<dbReference type="PANTHER" id="PTHR43289">
    <property type="entry name" value="MITOGEN-ACTIVATED PROTEIN KINASE KINASE KINASE 20-RELATED"/>
    <property type="match status" value="1"/>
</dbReference>
<evidence type="ECO:0000256" key="1">
    <source>
        <dbReference type="ARBA" id="ARBA00022679"/>
    </source>
</evidence>
<dbReference type="Gene3D" id="3.30.200.20">
    <property type="entry name" value="Phosphorylase Kinase, domain 1"/>
    <property type="match status" value="1"/>
</dbReference>
<dbReference type="SUPFAM" id="SSF56112">
    <property type="entry name" value="Protein kinase-like (PK-like)"/>
    <property type="match status" value="1"/>
</dbReference>
<evidence type="ECO:0000313" key="6">
    <source>
        <dbReference type="EMBL" id="QEG38018.1"/>
    </source>
</evidence>
<keyword evidence="2" id="KW-0547">Nucleotide-binding</keyword>
<feature type="domain" description="Protein kinase" evidence="5">
    <location>
        <begin position="116"/>
        <end position="380"/>
    </location>
</feature>
<accession>A0A5B9QG64</accession>
<dbReference type="SMART" id="SM00382">
    <property type="entry name" value="AAA"/>
    <property type="match status" value="1"/>
</dbReference>
<dbReference type="InterPro" id="IPR000719">
    <property type="entry name" value="Prot_kinase_dom"/>
</dbReference>
<dbReference type="GO" id="GO:0005524">
    <property type="term" value="F:ATP binding"/>
    <property type="evidence" value="ECO:0007669"/>
    <property type="project" value="UniProtKB-KW"/>
</dbReference>
<gene>
    <name evidence="6" type="primary">pknB_16</name>
    <name evidence="6" type="ORF">Pr1d_53660</name>
</gene>
<dbReference type="SMART" id="SM00220">
    <property type="entry name" value="S_TKc"/>
    <property type="match status" value="1"/>
</dbReference>
<dbReference type="SUPFAM" id="SSF48452">
    <property type="entry name" value="TPR-like"/>
    <property type="match status" value="1"/>
</dbReference>
<dbReference type="OrthoDB" id="222290at2"/>
<evidence type="ECO:0000313" key="7">
    <source>
        <dbReference type="Proteomes" id="UP000323917"/>
    </source>
</evidence>
<sequence>MSESSSHIYEQLPANQVAIVNQFCDQFEHAWRQGETPAIGDYLSTAPASVRKVLLHELVLIDATYRKQASVAFDVSDSYQQFHDLDQSWLAENIPTAVSIHPKDKSDLDPPMSTRYEIINEIGRGGMGIVYQARDRRLGRKVCLKSLHPETSRSPERLARFRREARVVSSLNHPNICTIYEFEEHDDRPYLVLEWIEGNTFRELERQGCDLRRLLGLMTQVARALDAAHAAGVVHRDIKPENLMVRGDGLAKVLDFGLARLVESEPSNVSLTDDQTAEGALLGTAKYMSPEQARGEPATAASDVFSLGIVLYELVTGRHPFPGAYLAGILNAIVETDPAPALTVNSVLDPQLVTLVSRMLEKIPEDRPTAADVVALLGSIDSLAEDQGICLSDSTTTTAQLIVGRESELQEIRLACTAAEGGRGGAVFVSGEAGIGKTTLLKGFANNVARRKGFIFLHGQCSQRLSTSDAYLPVLDALARCKDGPDGRFVEEMLKSKAPAWEALTASSTDALARLSTESGPLSQGRMKREFRTLLSALSQRRPVLLLLDDLHWSDASTVDLLSYVGQDLQDMRLLILGAYRTTESALENHPFERLRRDFVARGQGRDSTLPFLNCDEIVLFLERHFPAHRFPDSFAEFLHRRTEGSPLFLQGLVRYLQDRKVVTQEDDRWILTQDPLTLGHELPDSVASLIDTTLDQLKEEDRHLLQAASVQGSEFDSAVVADALEIDRAAAEEQLQRIEQVYGLIRTVEETEYSDGKLTLRHAFVHVLFQEALYAAITPARRAGWSLEIARVLEELHGRRAKGIALELAFLYEAARDFPSAIEWLLQAARQYVMIGANCEAAETCHRGLRLLEKLPPTSERDQTELELQFTSGFAETYVRGYGSSQSLLAYHRALELCERQPPTKEQFSVLHGIWVYHSARMDAENVATLEERIVQLANHLGLPCYHYAANTTIVLSLMHQGKLELAEKHLQLAQSVSEYSVDDDRHFIEQMCMPFGPAFHTARSWLRQLQGREEEALAETATAVAWEDELGVPQFQVSSWYATLHYLQRNAGQALYWARKSIEFARRADFDHYLDMASIIEAWAVEIGEVGDRLNRASLVEAVLKDMPDNRDERIRFGSPLQTCMLGEALASLGRHDEARAAFTDSLTFGRENNVRWWEAETLRQLGLLYEQAFDNLEQAEANVREGLVLAENQGAKLLVRRCLDDLKRLEAL</sequence>
<dbReference type="Gene3D" id="1.25.40.10">
    <property type="entry name" value="Tetratricopeptide repeat domain"/>
    <property type="match status" value="2"/>
</dbReference>
<dbReference type="PANTHER" id="PTHR43289:SF6">
    <property type="entry name" value="SERINE_THREONINE-PROTEIN KINASE NEKL-3"/>
    <property type="match status" value="1"/>
</dbReference>
<dbReference type="CDD" id="cd14014">
    <property type="entry name" value="STKc_PknB_like"/>
    <property type="match status" value="1"/>
</dbReference>
<keyword evidence="7" id="KW-1185">Reference proteome</keyword>
<protein>
    <submittedName>
        <fullName evidence="6">Serine/threonine-protein kinase PknB</fullName>
        <ecNumber evidence="6">2.7.11.1</ecNumber>
    </submittedName>
</protein>
<organism evidence="6 7">
    <name type="scientific">Bythopirellula goksoeyrii</name>
    <dbReference type="NCBI Taxonomy" id="1400387"/>
    <lineage>
        <taxon>Bacteria</taxon>
        <taxon>Pseudomonadati</taxon>
        <taxon>Planctomycetota</taxon>
        <taxon>Planctomycetia</taxon>
        <taxon>Pirellulales</taxon>
        <taxon>Lacipirellulaceae</taxon>
        <taxon>Bythopirellula</taxon>
    </lineage>
</organism>
<dbReference type="RefSeq" id="WP_148076176.1">
    <property type="nucleotide sequence ID" value="NZ_CP042913.1"/>
</dbReference>
<name>A0A5B9QG64_9BACT</name>
<dbReference type="PROSITE" id="PS00108">
    <property type="entry name" value="PROTEIN_KINASE_ST"/>
    <property type="match status" value="1"/>
</dbReference>
<evidence type="ECO:0000259" key="5">
    <source>
        <dbReference type="PROSITE" id="PS50011"/>
    </source>
</evidence>
<dbReference type="InterPro" id="IPR011990">
    <property type="entry name" value="TPR-like_helical_dom_sf"/>
</dbReference>
<dbReference type="PROSITE" id="PS50011">
    <property type="entry name" value="PROTEIN_KINASE_DOM"/>
    <property type="match status" value="1"/>
</dbReference>
<dbReference type="Gene3D" id="1.10.510.10">
    <property type="entry name" value="Transferase(Phosphotransferase) domain 1"/>
    <property type="match status" value="1"/>
</dbReference>
<dbReference type="Pfam" id="PF13191">
    <property type="entry name" value="AAA_16"/>
    <property type="match status" value="1"/>
</dbReference>
<dbReference type="InterPro" id="IPR041664">
    <property type="entry name" value="AAA_16"/>
</dbReference>
<proteinExistence type="predicted"/>
<keyword evidence="3 6" id="KW-0418">Kinase</keyword>
<evidence type="ECO:0000256" key="4">
    <source>
        <dbReference type="ARBA" id="ARBA00022840"/>
    </source>
</evidence>
<dbReference type="SUPFAM" id="SSF52540">
    <property type="entry name" value="P-loop containing nucleoside triphosphate hydrolases"/>
    <property type="match status" value="1"/>
</dbReference>
<dbReference type="InterPro" id="IPR027417">
    <property type="entry name" value="P-loop_NTPase"/>
</dbReference>
<reference evidence="6 7" key="1">
    <citation type="submission" date="2019-08" db="EMBL/GenBank/DDBJ databases">
        <title>Deep-cultivation of Planctomycetes and their phenomic and genomic characterization uncovers novel biology.</title>
        <authorList>
            <person name="Wiegand S."/>
            <person name="Jogler M."/>
            <person name="Boedeker C."/>
            <person name="Pinto D."/>
            <person name="Vollmers J."/>
            <person name="Rivas-Marin E."/>
            <person name="Kohn T."/>
            <person name="Peeters S.H."/>
            <person name="Heuer A."/>
            <person name="Rast P."/>
            <person name="Oberbeckmann S."/>
            <person name="Bunk B."/>
            <person name="Jeske O."/>
            <person name="Meyerdierks A."/>
            <person name="Storesund J.E."/>
            <person name="Kallscheuer N."/>
            <person name="Luecker S."/>
            <person name="Lage O.M."/>
            <person name="Pohl T."/>
            <person name="Merkel B.J."/>
            <person name="Hornburger P."/>
            <person name="Mueller R.-W."/>
            <person name="Bruemmer F."/>
            <person name="Labrenz M."/>
            <person name="Spormann A.M."/>
            <person name="Op den Camp H."/>
            <person name="Overmann J."/>
            <person name="Amann R."/>
            <person name="Jetten M.S.M."/>
            <person name="Mascher T."/>
            <person name="Medema M.H."/>
            <person name="Devos D.P."/>
            <person name="Kaster A.-K."/>
            <person name="Ovreas L."/>
            <person name="Rohde M."/>
            <person name="Galperin M.Y."/>
            <person name="Jogler C."/>
        </authorList>
    </citation>
    <scope>NUCLEOTIDE SEQUENCE [LARGE SCALE GENOMIC DNA]</scope>
    <source>
        <strain evidence="6 7">Pr1d</strain>
    </source>
</reference>
<dbReference type="InterPro" id="IPR003593">
    <property type="entry name" value="AAA+_ATPase"/>
</dbReference>
<evidence type="ECO:0000256" key="3">
    <source>
        <dbReference type="ARBA" id="ARBA00022777"/>
    </source>
</evidence>
<dbReference type="InterPro" id="IPR008271">
    <property type="entry name" value="Ser/Thr_kinase_AS"/>
</dbReference>
<dbReference type="AlphaFoldDB" id="A0A5B9QG64"/>